<sequence>MALLSTVLGFSFFGLASRFGQLAIQKRNLMDNLAGHAIAMGAFGYAGYWMHRYEVRTNELITWKRTEMAEAQAKAEAAKAAKAQAEAA</sequence>
<dbReference type="EMBL" id="KN819352">
    <property type="protein sequence ID" value="KIJ13447.1"/>
    <property type="molecule type" value="Genomic_DNA"/>
</dbReference>
<dbReference type="PANTHER" id="PTHR39218:SF1">
    <property type="entry name" value="OXIDOREDUCTASE 14 KDA SUBUNIT, PUTATIVE (AFU_ORTHOLOGUE AFUA_1G12110)-RELATED"/>
    <property type="match status" value="1"/>
</dbReference>
<protein>
    <submittedName>
        <fullName evidence="1">Uncharacterized protein</fullName>
    </submittedName>
</protein>
<dbReference type="PANTHER" id="PTHR39218">
    <property type="entry name" value="OXIDOREDUCTASE 14 KDA SUBUNIT, PUTATIVE (AFU_ORTHOLOGUE AFUA_1G12110)-RELATED"/>
    <property type="match status" value="1"/>
</dbReference>
<reference evidence="2" key="2">
    <citation type="submission" date="2015-01" db="EMBL/GenBank/DDBJ databases">
        <title>Evolutionary Origins and Diversification of the Mycorrhizal Mutualists.</title>
        <authorList>
            <consortium name="DOE Joint Genome Institute"/>
            <consortium name="Mycorrhizal Genomics Consortium"/>
            <person name="Kohler A."/>
            <person name="Kuo A."/>
            <person name="Nagy L.G."/>
            <person name="Floudas D."/>
            <person name="Copeland A."/>
            <person name="Barry K.W."/>
            <person name="Cichocki N."/>
            <person name="Veneault-Fourrey C."/>
            <person name="LaButti K."/>
            <person name="Lindquist E.A."/>
            <person name="Lipzen A."/>
            <person name="Lundell T."/>
            <person name="Morin E."/>
            <person name="Murat C."/>
            <person name="Riley R."/>
            <person name="Ohm R."/>
            <person name="Sun H."/>
            <person name="Tunlid A."/>
            <person name="Henrissat B."/>
            <person name="Grigoriev I.V."/>
            <person name="Hibbett D.S."/>
            <person name="Martin F."/>
        </authorList>
    </citation>
    <scope>NUCLEOTIDE SEQUENCE [LARGE SCALE GENOMIC DNA]</scope>
    <source>
        <strain evidence="2">ATCC 200175</strain>
    </source>
</reference>
<dbReference type="OrthoDB" id="2141050at2759"/>
<keyword evidence="2" id="KW-1185">Reference proteome</keyword>
<evidence type="ECO:0000313" key="1">
    <source>
        <dbReference type="EMBL" id="KIJ13447.1"/>
    </source>
</evidence>
<gene>
    <name evidence="1" type="ORF">PAXINDRAFT_170510</name>
</gene>
<dbReference type="Proteomes" id="UP000053647">
    <property type="component" value="Unassembled WGS sequence"/>
</dbReference>
<proteinExistence type="predicted"/>
<reference evidence="1 2" key="1">
    <citation type="submission" date="2014-06" db="EMBL/GenBank/DDBJ databases">
        <authorList>
            <consortium name="DOE Joint Genome Institute"/>
            <person name="Kuo A."/>
            <person name="Kohler A."/>
            <person name="Nagy L.G."/>
            <person name="Floudas D."/>
            <person name="Copeland A."/>
            <person name="Barry K.W."/>
            <person name="Cichocki N."/>
            <person name="Veneault-Fourrey C."/>
            <person name="LaButti K."/>
            <person name="Lindquist E.A."/>
            <person name="Lipzen A."/>
            <person name="Lundell T."/>
            <person name="Morin E."/>
            <person name="Murat C."/>
            <person name="Sun H."/>
            <person name="Tunlid A."/>
            <person name="Henrissat B."/>
            <person name="Grigoriev I.V."/>
            <person name="Hibbett D.S."/>
            <person name="Martin F."/>
            <person name="Nordberg H.P."/>
            <person name="Cantor M.N."/>
            <person name="Hua S.X."/>
        </authorList>
    </citation>
    <scope>NUCLEOTIDE SEQUENCE [LARGE SCALE GENOMIC DNA]</scope>
    <source>
        <strain evidence="1 2">ATCC 200175</strain>
    </source>
</reference>
<dbReference type="AlphaFoldDB" id="A0A0C9U134"/>
<name>A0A0C9U134_PAXIN</name>
<evidence type="ECO:0000313" key="2">
    <source>
        <dbReference type="Proteomes" id="UP000053647"/>
    </source>
</evidence>
<dbReference type="HOGENOM" id="CLU_164170_1_0_1"/>
<accession>A0A0C9U134</accession>
<organism evidence="1 2">
    <name type="scientific">Paxillus involutus ATCC 200175</name>
    <dbReference type="NCBI Taxonomy" id="664439"/>
    <lineage>
        <taxon>Eukaryota</taxon>
        <taxon>Fungi</taxon>
        <taxon>Dikarya</taxon>
        <taxon>Basidiomycota</taxon>
        <taxon>Agaricomycotina</taxon>
        <taxon>Agaricomycetes</taxon>
        <taxon>Agaricomycetidae</taxon>
        <taxon>Boletales</taxon>
        <taxon>Paxilineae</taxon>
        <taxon>Paxillaceae</taxon>
        <taxon>Paxillus</taxon>
    </lineage>
</organism>